<evidence type="ECO:0000313" key="1">
    <source>
        <dbReference type="EMBL" id="KEY62687.1"/>
    </source>
</evidence>
<dbReference type="Proteomes" id="UP000028401">
    <property type="component" value="Unassembled WGS sequence"/>
</dbReference>
<sequence>MALTITQLISVTGVSTINGEQVAYFSAQIPKGTGSSTFNRNITNQELYDANRKEVRDDESEFQSKVYEVEDGLLQ</sequence>
<dbReference type="PATRIC" id="fig|1415168.3.peg.1240"/>
<dbReference type="EMBL" id="AZSI01000026">
    <property type="protein sequence ID" value="KEY62687.1"/>
    <property type="molecule type" value="Genomic_DNA"/>
</dbReference>
<reference evidence="1" key="1">
    <citation type="submission" date="2014-06" db="EMBL/GenBank/DDBJ databases">
        <title>Draft genome sequence of the putrescine producing strain Lactococcus lactis subsp cremoris GE214.</title>
        <authorList>
            <person name="Ladero V."/>
            <person name="Linares D.M."/>
            <person name="del Rio B."/>
            <person name="Mayo B."/>
            <person name="Martin M.C."/>
            <person name="Fernandez M."/>
            <person name="Alvarez M.A."/>
        </authorList>
    </citation>
    <scope>NUCLEOTIDE SEQUENCE [LARGE SCALE GENOMIC DNA]</scope>
    <source>
        <strain evidence="1">GE214</strain>
    </source>
</reference>
<dbReference type="RefSeq" id="WP_042748164.1">
    <property type="nucleotide sequence ID" value="NZ_AZSI01000026.1"/>
</dbReference>
<proteinExistence type="predicted"/>
<organism evidence="1">
    <name type="scientific">Lactococcus cremoris subsp. cremoris GE214</name>
    <dbReference type="NCBI Taxonomy" id="1415168"/>
    <lineage>
        <taxon>Bacteria</taxon>
        <taxon>Bacillati</taxon>
        <taxon>Bacillota</taxon>
        <taxon>Bacilli</taxon>
        <taxon>Lactobacillales</taxon>
        <taxon>Streptococcaceae</taxon>
        <taxon>Lactococcus</taxon>
        <taxon>Lactococcus cremoris subsp. cremoris</taxon>
    </lineage>
</organism>
<dbReference type="AlphaFoldDB" id="A0A084ABK8"/>
<gene>
    <name evidence="1" type="ORF">U725_01160</name>
</gene>
<accession>A0A084ABK8</accession>
<name>A0A084ABK8_LACLC</name>
<protein>
    <submittedName>
        <fullName evidence="1">Putative phage protein</fullName>
    </submittedName>
</protein>
<comment type="caution">
    <text evidence="1">The sequence shown here is derived from an EMBL/GenBank/DDBJ whole genome shotgun (WGS) entry which is preliminary data.</text>
</comment>